<dbReference type="PROSITE" id="PS50066">
    <property type="entry name" value="MADS_BOX_2"/>
    <property type="match status" value="1"/>
</dbReference>
<keyword evidence="6" id="KW-0175">Coiled coil</keyword>
<evidence type="ECO:0000256" key="4">
    <source>
        <dbReference type="ARBA" id="ARBA00023163"/>
    </source>
</evidence>
<dbReference type="GO" id="GO:0005634">
    <property type="term" value="C:nucleus"/>
    <property type="evidence" value="ECO:0007669"/>
    <property type="project" value="UniProtKB-SubCell"/>
</dbReference>
<dbReference type="GO" id="GO:0000981">
    <property type="term" value="F:DNA-binding transcription factor activity, RNA polymerase II-specific"/>
    <property type="evidence" value="ECO:0007669"/>
    <property type="project" value="TreeGrafter"/>
</dbReference>
<keyword evidence="3" id="KW-0238">DNA-binding</keyword>
<keyword evidence="2" id="KW-0805">Transcription regulation</keyword>
<evidence type="ECO:0000256" key="3">
    <source>
        <dbReference type="ARBA" id="ARBA00023125"/>
    </source>
</evidence>
<dbReference type="GO" id="GO:0045944">
    <property type="term" value="P:positive regulation of transcription by RNA polymerase II"/>
    <property type="evidence" value="ECO:0007669"/>
    <property type="project" value="InterPro"/>
</dbReference>
<name>A0A8K0MLC3_9ROSA</name>
<dbReference type="CDD" id="cd00265">
    <property type="entry name" value="MADS_MEF2_like"/>
    <property type="match status" value="1"/>
</dbReference>
<evidence type="ECO:0000256" key="1">
    <source>
        <dbReference type="ARBA" id="ARBA00004123"/>
    </source>
</evidence>
<dbReference type="PANTHER" id="PTHR11945">
    <property type="entry name" value="MADS BOX PROTEIN"/>
    <property type="match status" value="1"/>
</dbReference>
<comment type="caution">
    <text evidence="9">The sequence shown here is derived from an EMBL/GenBank/DDBJ whole genome shotgun (WGS) entry which is preliminary data.</text>
</comment>
<evidence type="ECO:0000256" key="7">
    <source>
        <dbReference type="SAM" id="MobiDB-lite"/>
    </source>
</evidence>
<evidence type="ECO:0000313" key="9">
    <source>
        <dbReference type="EMBL" id="KAF3449903.1"/>
    </source>
</evidence>
<keyword evidence="10" id="KW-1185">Reference proteome</keyword>
<gene>
    <name evidence="9" type="ORF">FNV43_RR05982</name>
</gene>
<dbReference type="Proteomes" id="UP000796880">
    <property type="component" value="Unassembled WGS sequence"/>
</dbReference>
<dbReference type="FunFam" id="3.40.1810.10:FF:000006">
    <property type="entry name" value="Agamous-like MADS-box protein AGL62"/>
    <property type="match status" value="1"/>
</dbReference>
<dbReference type="PANTHER" id="PTHR11945:SF725">
    <property type="entry name" value="AGAMOUS-LIKE 58-RELATED"/>
    <property type="match status" value="1"/>
</dbReference>
<accession>A0A8K0MLC3</accession>
<dbReference type="PRINTS" id="PR00404">
    <property type="entry name" value="MADSDOMAIN"/>
</dbReference>
<keyword evidence="4" id="KW-0804">Transcription</keyword>
<dbReference type="Gene3D" id="3.40.1810.10">
    <property type="entry name" value="Transcription factor, MADS-box"/>
    <property type="match status" value="1"/>
</dbReference>
<reference evidence="9" key="1">
    <citation type="submission" date="2020-03" db="EMBL/GenBank/DDBJ databases">
        <title>A high-quality chromosome-level genome assembly of a woody plant with both climbing and erect habits, Rhamnella rubrinervis.</title>
        <authorList>
            <person name="Lu Z."/>
            <person name="Yang Y."/>
            <person name="Zhu X."/>
            <person name="Sun Y."/>
        </authorList>
    </citation>
    <scope>NUCLEOTIDE SEQUENCE</scope>
    <source>
        <strain evidence="9">BYM</strain>
        <tissue evidence="9">Leaf</tissue>
    </source>
</reference>
<feature type="region of interest" description="Disordered" evidence="7">
    <location>
        <begin position="189"/>
        <end position="225"/>
    </location>
</feature>
<dbReference type="InterPro" id="IPR033896">
    <property type="entry name" value="MEF2-like_N"/>
</dbReference>
<organism evidence="9 10">
    <name type="scientific">Rhamnella rubrinervis</name>
    <dbReference type="NCBI Taxonomy" id="2594499"/>
    <lineage>
        <taxon>Eukaryota</taxon>
        <taxon>Viridiplantae</taxon>
        <taxon>Streptophyta</taxon>
        <taxon>Embryophyta</taxon>
        <taxon>Tracheophyta</taxon>
        <taxon>Spermatophyta</taxon>
        <taxon>Magnoliopsida</taxon>
        <taxon>eudicotyledons</taxon>
        <taxon>Gunneridae</taxon>
        <taxon>Pentapetalae</taxon>
        <taxon>rosids</taxon>
        <taxon>fabids</taxon>
        <taxon>Rosales</taxon>
        <taxon>Rhamnaceae</taxon>
        <taxon>rhamnoid group</taxon>
        <taxon>Rhamneae</taxon>
        <taxon>Rhamnella</taxon>
    </lineage>
</organism>
<dbReference type="SUPFAM" id="SSF55455">
    <property type="entry name" value="SRF-like"/>
    <property type="match status" value="1"/>
</dbReference>
<evidence type="ECO:0000256" key="2">
    <source>
        <dbReference type="ARBA" id="ARBA00023015"/>
    </source>
</evidence>
<feature type="domain" description="MADS-box" evidence="8">
    <location>
        <begin position="7"/>
        <end position="67"/>
    </location>
</feature>
<dbReference type="SMART" id="SM00432">
    <property type="entry name" value="MADS"/>
    <property type="match status" value="1"/>
</dbReference>
<dbReference type="GO" id="GO:0046983">
    <property type="term" value="F:protein dimerization activity"/>
    <property type="evidence" value="ECO:0007669"/>
    <property type="project" value="InterPro"/>
</dbReference>
<dbReference type="Pfam" id="PF00319">
    <property type="entry name" value="SRF-TF"/>
    <property type="match status" value="1"/>
</dbReference>
<feature type="coiled-coil region" evidence="6">
    <location>
        <begin position="98"/>
        <end position="128"/>
    </location>
</feature>
<dbReference type="GO" id="GO:0000978">
    <property type="term" value="F:RNA polymerase II cis-regulatory region sequence-specific DNA binding"/>
    <property type="evidence" value="ECO:0007669"/>
    <property type="project" value="TreeGrafter"/>
</dbReference>
<evidence type="ECO:0000256" key="6">
    <source>
        <dbReference type="SAM" id="Coils"/>
    </source>
</evidence>
<evidence type="ECO:0000256" key="5">
    <source>
        <dbReference type="ARBA" id="ARBA00023242"/>
    </source>
</evidence>
<dbReference type="AlphaFoldDB" id="A0A8K0MLC3"/>
<dbReference type="OrthoDB" id="1898716at2759"/>
<keyword evidence="5" id="KW-0539">Nucleus</keyword>
<evidence type="ECO:0000313" key="10">
    <source>
        <dbReference type="Proteomes" id="UP000796880"/>
    </source>
</evidence>
<comment type="subcellular location">
    <subcellularLocation>
        <location evidence="1">Nucleus</location>
    </subcellularLocation>
</comment>
<dbReference type="EMBL" id="VOIH02000003">
    <property type="protein sequence ID" value="KAF3449903.1"/>
    <property type="molecule type" value="Genomic_DNA"/>
</dbReference>
<sequence>MEGKQTKGKQKIKMKMVEDEEDRLITFSKRRSGIYKKASELSTLCGAEVGVVVFSPSGKPFSFASPSMDYIANRFLNQNPLDDNEDESHHHLVEAHRRLMVEELNENYNQLLNNLEAERAKGKELRRMIKAIKGEDEAKGWWETPVEELAMDELEELNETLANFHLNVTTHISETRGFNFVASSSSAHNEAAEPSARQAGINNQPFVPNDASDHDQIDPSNFFPN</sequence>
<protein>
    <recommendedName>
        <fullName evidence="8">MADS-box domain-containing protein</fullName>
    </recommendedName>
</protein>
<dbReference type="InterPro" id="IPR036879">
    <property type="entry name" value="TF_MADSbox_sf"/>
</dbReference>
<evidence type="ECO:0000259" key="8">
    <source>
        <dbReference type="PROSITE" id="PS50066"/>
    </source>
</evidence>
<dbReference type="InterPro" id="IPR002100">
    <property type="entry name" value="TF_MADSbox"/>
</dbReference>
<proteinExistence type="predicted"/>